<organism evidence="3 4">
    <name type="scientific">Vescimonas coprocola</name>
    <dbReference type="NCBI Taxonomy" id="2714355"/>
    <lineage>
        <taxon>Bacteria</taxon>
        <taxon>Bacillati</taxon>
        <taxon>Bacillota</taxon>
        <taxon>Clostridia</taxon>
        <taxon>Eubacteriales</taxon>
        <taxon>Oscillospiraceae</taxon>
        <taxon>Vescimonas</taxon>
    </lineage>
</organism>
<name>A0A810QCY4_9FIRM</name>
<proteinExistence type="predicted"/>
<dbReference type="GO" id="GO:0019240">
    <property type="term" value="P:citrulline biosynthetic process"/>
    <property type="evidence" value="ECO:0007669"/>
    <property type="project" value="TreeGrafter"/>
</dbReference>
<feature type="domain" description="Aspartate/ornithine carbamoyltransferase Asp/Orn-binding" evidence="2">
    <location>
        <begin position="1"/>
        <end position="129"/>
    </location>
</feature>
<dbReference type="GO" id="GO:0042450">
    <property type="term" value="P:L-arginine biosynthetic process via ornithine"/>
    <property type="evidence" value="ECO:0007669"/>
    <property type="project" value="TreeGrafter"/>
</dbReference>
<dbReference type="PANTHER" id="PTHR45753">
    <property type="entry name" value="ORNITHINE CARBAMOYLTRANSFERASE, MITOCHONDRIAL"/>
    <property type="match status" value="1"/>
</dbReference>
<dbReference type="PANTHER" id="PTHR45753:SF3">
    <property type="entry name" value="ORNITHINE TRANSCARBAMYLASE, MITOCHONDRIAL"/>
    <property type="match status" value="1"/>
</dbReference>
<dbReference type="Pfam" id="PF00185">
    <property type="entry name" value="OTCace"/>
    <property type="match status" value="1"/>
</dbReference>
<evidence type="ECO:0000256" key="1">
    <source>
        <dbReference type="ARBA" id="ARBA00022679"/>
    </source>
</evidence>
<dbReference type="GO" id="GO:0016597">
    <property type="term" value="F:amino acid binding"/>
    <property type="evidence" value="ECO:0007669"/>
    <property type="project" value="InterPro"/>
</dbReference>
<evidence type="ECO:0000313" key="3">
    <source>
        <dbReference type="EMBL" id="BCK82393.1"/>
    </source>
</evidence>
<keyword evidence="4" id="KW-1185">Reference proteome</keyword>
<dbReference type="InterPro" id="IPR036901">
    <property type="entry name" value="Asp/Orn_carbamoylTrfase_sf"/>
</dbReference>
<dbReference type="GO" id="GO:0004585">
    <property type="term" value="F:ornithine carbamoyltransferase activity"/>
    <property type="evidence" value="ECO:0007669"/>
    <property type="project" value="TreeGrafter"/>
</dbReference>
<protein>
    <recommendedName>
        <fullName evidence="2">Aspartate/ornithine carbamoyltransferase Asp/Orn-binding domain-containing protein</fullName>
    </recommendedName>
</protein>
<sequence length="159" mass="18332">MHFVHYGPAGHQLTEKHQTILERNCQLSGGSWLVTDDRSAVRDADFIYTDVWYGLYENEMPKEERVQVFHDYQVNRELMALGAIGCKFLHCLPATRGEDVTDEVADSASSLCWEQAGNRLTAMRGLLVYFTRCRPEHTELEIAAARDTLERFLQDRIYC</sequence>
<gene>
    <name evidence="3" type="ORF">MM50RIKEN_21560</name>
</gene>
<dbReference type="InterPro" id="IPR006131">
    <property type="entry name" value="Asp_carbamoyltransf_Asp/Orn-bd"/>
</dbReference>
<dbReference type="Gene3D" id="3.40.50.1370">
    <property type="entry name" value="Aspartate/ornithine carbamoyltransferase"/>
    <property type="match status" value="1"/>
</dbReference>
<dbReference type="SUPFAM" id="SSF53671">
    <property type="entry name" value="Aspartate/ornithine carbamoyltransferase"/>
    <property type="match status" value="1"/>
</dbReference>
<dbReference type="KEGG" id="vcop:MM50RIKEN_21560"/>
<dbReference type="Proteomes" id="UP000681035">
    <property type="component" value="Chromosome"/>
</dbReference>
<keyword evidence="1" id="KW-0808">Transferase</keyword>
<dbReference type="AlphaFoldDB" id="A0A810QCY4"/>
<accession>A0A810QCY4</accession>
<dbReference type="EMBL" id="AP023418">
    <property type="protein sequence ID" value="BCK82393.1"/>
    <property type="molecule type" value="Genomic_DNA"/>
</dbReference>
<evidence type="ECO:0000313" key="4">
    <source>
        <dbReference type="Proteomes" id="UP000681035"/>
    </source>
</evidence>
<evidence type="ECO:0000259" key="2">
    <source>
        <dbReference type="Pfam" id="PF00185"/>
    </source>
</evidence>
<reference evidence="3" key="1">
    <citation type="submission" date="2020-09" db="EMBL/GenBank/DDBJ databases">
        <title>New species isolated from human feces.</title>
        <authorList>
            <person name="Kitahara M."/>
            <person name="Shigeno Y."/>
            <person name="Shime M."/>
            <person name="Matsumoto Y."/>
            <person name="Nakamura S."/>
            <person name="Motooka D."/>
            <person name="Fukuoka S."/>
            <person name="Nishikawa H."/>
            <person name="Benno Y."/>
        </authorList>
    </citation>
    <scope>NUCLEOTIDE SEQUENCE</scope>
    <source>
        <strain evidence="3">MM50</strain>
    </source>
</reference>